<evidence type="ECO:0000313" key="3">
    <source>
        <dbReference type="EMBL" id="SHJ39701.1"/>
    </source>
</evidence>
<dbReference type="Pfam" id="PF13439">
    <property type="entry name" value="Glyco_transf_4"/>
    <property type="match status" value="1"/>
</dbReference>
<dbReference type="RefSeq" id="WP_073994156.1">
    <property type="nucleotide sequence ID" value="NZ_FQYT01000020.1"/>
</dbReference>
<dbReference type="SUPFAM" id="SSF53756">
    <property type="entry name" value="UDP-Glycosyltransferase/glycogen phosphorylase"/>
    <property type="match status" value="1"/>
</dbReference>
<dbReference type="Gene3D" id="3.40.50.2000">
    <property type="entry name" value="Glycogen Phosphorylase B"/>
    <property type="match status" value="2"/>
</dbReference>
<dbReference type="InterPro" id="IPR050194">
    <property type="entry name" value="Glycosyltransferase_grp1"/>
</dbReference>
<dbReference type="Pfam" id="PF00534">
    <property type="entry name" value="Glycos_transf_1"/>
    <property type="match status" value="1"/>
</dbReference>
<dbReference type="PANTHER" id="PTHR45947">
    <property type="entry name" value="SULFOQUINOVOSYL TRANSFERASE SQD2"/>
    <property type="match status" value="1"/>
</dbReference>
<protein>
    <submittedName>
        <fullName evidence="3">1,2-diacylglycerol 3-alpha-glucosyltransferase</fullName>
    </submittedName>
</protein>
<evidence type="ECO:0000259" key="2">
    <source>
        <dbReference type="Pfam" id="PF13439"/>
    </source>
</evidence>
<evidence type="ECO:0000313" key="4">
    <source>
        <dbReference type="Proteomes" id="UP000184342"/>
    </source>
</evidence>
<organism evidence="3 4">
    <name type="scientific">Parasporobacterium paucivorans DSM 15970</name>
    <dbReference type="NCBI Taxonomy" id="1122934"/>
    <lineage>
        <taxon>Bacteria</taxon>
        <taxon>Bacillati</taxon>
        <taxon>Bacillota</taxon>
        <taxon>Clostridia</taxon>
        <taxon>Lachnospirales</taxon>
        <taxon>Lachnospiraceae</taxon>
        <taxon>Parasporobacterium</taxon>
    </lineage>
</organism>
<keyword evidence="4" id="KW-1185">Reference proteome</keyword>
<dbReference type="InterPro" id="IPR028098">
    <property type="entry name" value="Glyco_trans_4-like_N"/>
</dbReference>
<dbReference type="OrthoDB" id="9802525at2"/>
<keyword evidence="3" id="KW-0808">Transferase</keyword>
<evidence type="ECO:0000259" key="1">
    <source>
        <dbReference type="Pfam" id="PF00534"/>
    </source>
</evidence>
<dbReference type="Proteomes" id="UP000184342">
    <property type="component" value="Unassembled WGS sequence"/>
</dbReference>
<dbReference type="EMBL" id="FQYT01000020">
    <property type="protein sequence ID" value="SHJ39701.1"/>
    <property type="molecule type" value="Genomic_DNA"/>
</dbReference>
<proteinExistence type="predicted"/>
<sequence>MNIGIFTDTYYPEVNGVANSAYQLKGELESEGNTVYVFTVSNPEMKEMEYNVFRLRSVPFALLKERRVTYSLTKIWINKVKELHLDVIHTQTEFGVGHLGRKLAEQLGIPHVHTYHTIYEDYTHYLRIPGNQKLKGIARTFSRSCCEKADLIIAPTEKVKRLLSSYGVKKEIIIQPTGVNISKFDRYDEDEVLRLRIKYHLSGSDHILLSVGRVSREKNQIELIEKMVRLKKTDPMAKLLIVGNGPELEFLRHRACEEGIADRVVFTGEVAWNGVENYYALGDAFVCASSSETQGLTYIESLAAGKPILARKDECLEGILQEGINGYGYSTDCDFLESYQKLFSDMKCREMKEICKESIQRISLQNFAQTLERTYHKVCWAHAVEEGEVYEKAHQLAG</sequence>
<dbReference type="STRING" id="1122934.SAMN02745691_01873"/>
<name>A0A1M6IZ12_9FIRM</name>
<dbReference type="AlphaFoldDB" id="A0A1M6IZ12"/>
<dbReference type="PANTHER" id="PTHR45947:SF3">
    <property type="entry name" value="SULFOQUINOVOSYL TRANSFERASE SQD2"/>
    <property type="match status" value="1"/>
</dbReference>
<feature type="domain" description="Glycosyltransferase subfamily 4-like N-terminal" evidence="2">
    <location>
        <begin position="14"/>
        <end position="182"/>
    </location>
</feature>
<dbReference type="GO" id="GO:0016758">
    <property type="term" value="F:hexosyltransferase activity"/>
    <property type="evidence" value="ECO:0007669"/>
    <property type="project" value="TreeGrafter"/>
</dbReference>
<dbReference type="InterPro" id="IPR001296">
    <property type="entry name" value="Glyco_trans_1"/>
</dbReference>
<gene>
    <name evidence="3" type="ORF">SAMN02745691_01873</name>
</gene>
<reference evidence="3 4" key="1">
    <citation type="submission" date="2016-11" db="EMBL/GenBank/DDBJ databases">
        <authorList>
            <person name="Jaros S."/>
            <person name="Januszkiewicz K."/>
            <person name="Wedrychowicz H."/>
        </authorList>
    </citation>
    <scope>NUCLEOTIDE SEQUENCE [LARGE SCALE GENOMIC DNA]</scope>
    <source>
        <strain evidence="3 4">DSM 15970</strain>
    </source>
</reference>
<accession>A0A1M6IZ12</accession>
<feature type="domain" description="Glycosyl transferase family 1" evidence="1">
    <location>
        <begin position="199"/>
        <end position="332"/>
    </location>
</feature>